<sequence length="59" mass="6761">MALSIRLSALFFHRRDFQIATPAHPQFIDRSLLRRQDNIDNIADCLSTGIIIKTEGIIH</sequence>
<keyword evidence="2" id="KW-1185">Reference proteome</keyword>
<gene>
    <name evidence="1" type="ORF">MMIC_P0733</name>
</gene>
<proteinExistence type="predicted"/>
<name>A0A1L8CLJ1_9PROT</name>
<accession>A0A1L8CLJ1</accession>
<reference evidence="1 2" key="1">
    <citation type="journal article" date="2017" name="Arch. Microbiol.">
        <title>Mariprofundus micogutta sp. nov., a novel iron-oxidizing zetaproteobacterium isolated from a deep-sea hydrothermal field at the Bayonnaise knoll of the Izu-Ogasawara arc, and a description of Mariprofundales ord. nov. and Zetaproteobacteria classis nov.</title>
        <authorList>
            <person name="Makita H."/>
            <person name="Tanaka E."/>
            <person name="Mitsunobu S."/>
            <person name="Miyazaki M."/>
            <person name="Nunoura T."/>
            <person name="Uematsu K."/>
            <person name="Takaki Y."/>
            <person name="Nishi S."/>
            <person name="Shimamura S."/>
            <person name="Takai K."/>
        </authorList>
    </citation>
    <scope>NUCLEOTIDE SEQUENCE [LARGE SCALE GENOMIC DNA]</scope>
    <source>
        <strain evidence="1 2">ET2</strain>
    </source>
</reference>
<dbReference type="STRING" id="1921010.MMIC_P0733"/>
<organism evidence="1 2">
    <name type="scientific">Mariprofundus micogutta</name>
    <dbReference type="NCBI Taxonomy" id="1921010"/>
    <lineage>
        <taxon>Bacteria</taxon>
        <taxon>Pseudomonadati</taxon>
        <taxon>Pseudomonadota</taxon>
        <taxon>Candidatius Mariprofundia</taxon>
        <taxon>Mariprofundales</taxon>
        <taxon>Mariprofundaceae</taxon>
        <taxon>Mariprofundus</taxon>
    </lineage>
</organism>
<evidence type="ECO:0000313" key="2">
    <source>
        <dbReference type="Proteomes" id="UP000231632"/>
    </source>
</evidence>
<dbReference type="AlphaFoldDB" id="A0A1L8CLJ1"/>
<dbReference type="EMBL" id="BDFD01000004">
    <property type="protein sequence ID" value="GAV19776.1"/>
    <property type="molecule type" value="Genomic_DNA"/>
</dbReference>
<comment type="caution">
    <text evidence="1">The sequence shown here is derived from an EMBL/GenBank/DDBJ whole genome shotgun (WGS) entry which is preliminary data.</text>
</comment>
<evidence type="ECO:0000313" key="1">
    <source>
        <dbReference type="EMBL" id="GAV19776.1"/>
    </source>
</evidence>
<protein>
    <submittedName>
        <fullName evidence="1">Uncharacterized protein</fullName>
    </submittedName>
</protein>
<dbReference type="Proteomes" id="UP000231632">
    <property type="component" value="Unassembled WGS sequence"/>
</dbReference>